<proteinExistence type="predicted"/>
<organism evidence="3 4">
    <name type="scientific">Edaphobacter acidisoli</name>
    <dbReference type="NCBI Taxonomy" id="2040573"/>
    <lineage>
        <taxon>Bacteria</taxon>
        <taxon>Pseudomonadati</taxon>
        <taxon>Acidobacteriota</taxon>
        <taxon>Terriglobia</taxon>
        <taxon>Terriglobales</taxon>
        <taxon>Acidobacteriaceae</taxon>
        <taxon>Edaphobacter</taxon>
    </lineage>
</organism>
<evidence type="ECO:0000256" key="1">
    <source>
        <dbReference type="SAM" id="MobiDB-lite"/>
    </source>
</evidence>
<keyword evidence="2" id="KW-0732">Signal</keyword>
<reference evidence="3" key="2">
    <citation type="submission" date="2020-09" db="EMBL/GenBank/DDBJ databases">
        <authorList>
            <person name="Sun Q."/>
            <person name="Zhou Y."/>
        </authorList>
    </citation>
    <scope>NUCLEOTIDE SEQUENCE</scope>
    <source>
        <strain evidence="3">CGMCC 1.15447</strain>
    </source>
</reference>
<dbReference type="AlphaFoldDB" id="A0A916RKI0"/>
<evidence type="ECO:0000313" key="3">
    <source>
        <dbReference type="EMBL" id="GGA60732.1"/>
    </source>
</evidence>
<feature type="signal peptide" evidence="2">
    <location>
        <begin position="1"/>
        <end position="20"/>
    </location>
</feature>
<feature type="compositionally biased region" description="Polar residues" evidence="1">
    <location>
        <begin position="333"/>
        <end position="345"/>
    </location>
</feature>
<reference evidence="3" key="1">
    <citation type="journal article" date="2014" name="Int. J. Syst. Evol. Microbiol.">
        <title>Complete genome sequence of Corynebacterium casei LMG S-19264T (=DSM 44701T), isolated from a smear-ripened cheese.</title>
        <authorList>
            <consortium name="US DOE Joint Genome Institute (JGI-PGF)"/>
            <person name="Walter F."/>
            <person name="Albersmeier A."/>
            <person name="Kalinowski J."/>
            <person name="Ruckert C."/>
        </authorList>
    </citation>
    <scope>NUCLEOTIDE SEQUENCE</scope>
    <source>
        <strain evidence="3">CGMCC 1.15447</strain>
    </source>
</reference>
<evidence type="ECO:0008006" key="5">
    <source>
        <dbReference type="Google" id="ProtNLM"/>
    </source>
</evidence>
<sequence length="357" mass="38549">MFALGVALIALGGVIAAGQAAQPGTVDQKAIQVPTAKPGEVPTLHVYADLIDVPVLVMGPGWEPIPRIANDRFRVSIGGGPPYRVQHVRLEGEDPISLGILLDLRGSQDELLKTMGKDLGRLVPGSLHAQDRVSMYGLDCGLVRSLNDVPVTQQDLRHGVRVLLDARQVRRNERPKRACPTGQHFWDSVGAVVVEISRLPGRRVVLVVSDGYDSGSNHRANSVRLYAQLKGVAIFGLADAAVSLQWRQLFEAPFDDVCQLSGGMIAPADSKGLAGQLQAFLAKVRGRYILEFPRPYNATPGGYSLDVRIDHSDAWIRAAGISFPIEDSAVKNDPTTVQGDPSLTPVQGPHRVLEDKH</sequence>
<feature type="region of interest" description="Disordered" evidence="1">
    <location>
        <begin position="330"/>
        <end position="357"/>
    </location>
</feature>
<accession>A0A916RKI0</accession>
<name>A0A916RKI0_9BACT</name>
<dbReference type="EMBL" id="BMJB01000001">
    <property type="protein sequence ID" value="GGA60732.1"/>
    <property type="molecule type" value="Genomic_DNA"/>
</dbReference>
<keyword evidence="4" id="KW-1185">Reference proteome</keyword>
<protein>
    <recommendedName>
        <fullName evidence="5">VWFA domain-containing protein</fullName>
    </recommendedName>
</protein>
<feature type="chain" id="PRO_5037872872" description="VWFA domain-containing protein" evidence="2">
    <location>
        <begin position="21"/>
        <end position="357"/>
    </location>
</feature>
<gene>
    <name evidence="3" type="ORF">GCM10011507_10330</name>
</gene>
<comment type="caution">
    <text evidence="3">The sequence shown here is derived from an EMBL/GenBank/DDBJ whole genome shotgun (WGS) entry which is preliminary data.</text>
</comment>
<dbReference type="Proteomes" id="UP000648801">
    <property type="component" value="Unassembled WGS sequence"/>
</dbReference>
<evidence type="ECO:0000313" key="4">
    <source>
        <dbReference type="Proteomes" id="UP000648801"/>
    </source>
</evidence>
<evidence type="ECO:0000256" key="2">
    <source>
        <dbReference type="SAM" id="SignalP"/>
    </source>
</evidence>